<proteinExistence type="predicted"/>
<comment type="caution">
    <text evidence="1">The sequence shown here is derived from an EMBL/GenBank/DDBJ whole genome shotgun (WGS) entry which is preliminary data.</text>
</comment>
<dbReference type="EMBL" id="QRDV01000001">
    <property type="protein sequence ID" value="RED46474.1"/>
    <property type="molecule type" value="Genomic_DNA"/>
</dbReference>
<accession>A0A3D9HAG3</accession>
<dbReference type="AlphaFoldDB" id="A0A3D9HAG3"/>
<dbReference type="RefSeq" id="WP_115815606.1">
    <property type="nucleotide sequence ID" value="NZ_QRDV01000001.1"/>
</dbReference>
<keyword evidence="2" id="KW-1185">Reference proteome</keyword>
<name>A0A3D9HAG3_9FLAO</name>
<organism evidence="1 2">
    <name type="scientific">Winogradskyella eximia</name>
    <dbReference type="NCBI Taxonomy" id="262006"/>
    <lineage>
        <taxon>Bacteria</taxon>
        <taxon>Pseudomonadati</taxon>
        <taxon>Bacteroidota</taxon>
        <taxon>Flavobacteriia</taxon>
        <taxon>Flavobacteriales</taxon>
        <taxon>Flavobacteriaceae</taxon>
        <taxon>Winogradskyella</taxon>
    </lineage>
</organism>
<evidence type="ECO:0000313" key="1">
    <source>
        <dbReference type="EMBL" id="RED46474.1"/>
    </source>
</evidence>
<evidence type="ECO:0000313" key="2">
    <source>
        <dbReference type="Proteomes" id="UP000256980"/>
    </source>
</evidence>
<reference evidence="1 2" key="1">
    <citation type="submission" date="2018-07" db="EMBL/GenBank/DDBJ databases">
        <title>Genomic Encyclopedia of Type Strains, Phase III (KMG-III): the genomes of soil and plant-associated and newly described type strains.</title>
        <authorList>
            <person name="Whitman W."/>
        </authorList>
    </citation>
    <scope>NUCLEOTIDE SEQUENCE [LARGE SCALE GENOMIC DNA]</scope>
    <source>
        <strain evidence="1 2">CECT 7946</strain>
    </source>
</reference>
<dbReference type="Proteomes" id="UP000256980">
    <property type="component" value="Unassembled WGS sequence"/>
</dbReference>
<sequence length="184" mass="20667">MRNKLSSITICLLLLVINYSCEKEERIELETNQSRSIILEDISVGDVKHPYKVSGLLSNFSTTISNGLQRKSSEATQDDFIIDTTSVKYIEGPVSHSYTFTVKSTDINPNVVQNLVLAKHNDMDSYLSLIYTYNLTDSELLLIEQGEYPIEYVNEPIVESVEGFAGLLGRGPCVFYETVGFQVH</sequence>
<gene>
    <name evidence="1" type="ORF">DFQ10_101244</name>
</gene>
<protein>
    <submittedName>
        <fullName evidence="1">Uncharacterized protein</fullName>
    </submittedName>
</protein>